<dbReference type="InterPro" id="IPR036280">
    <property type="entry name" value="Multihaem_cyt_sf"/>
</dbReference>
<dbReference type="InterPro" id="IPR000172">
    <property type="entry name" value="GMC_OxRdtase_N"/>
</dbReference>
<keyword evidence="2" id="KW-0472">Membrane</keyword>
<feature type="region of interest" description="Disordered" evidence="1">
    <location>
        <begin position="549"/>
        <end position="602"/>
    </location>
</feature>
<evidence type="ECO:0000256" key="2">
    <source>
        <dbReference type="SAM" id="Phobius"/>
    </source>
</evidence>
<feature type="compositionally biased region" description="Low complexity" evidence="1">
    <location>
        <begin position="486"/>
        <end position="504"/>
    </location>
</feature>
<dbReference type="Proteomes" id="UP001431209">
    <property type="component" value="Unassembled WGS sequence"/>
</dbReference>
<dbReference type="Pfam" id="PF00732">
    <property type="entry name" value="GMC_oxred_N"/>
    <property type="match status" value="1"/>
</dbReference>
<dbReference type="GO" id="GO:0050660">
    <property type="term" value="F:flavin adenine dinucleotide binding"/>
    <property type="evidence" value="ECO:0007669"/>
    <property type="project" value="InterPro"/>
</dbReference>
<feature type="transmembrane region" description="Helical" evidence="2">
    <location>
        <begin position="702"/>
        <end position="722"/>
    </location>
</feature>
<evidence type="ECO:0000313" key="6">
    <source>
        <dbReference type="Proteomes" id="UP001431209"/>
    </source>
</evidence>
<evidence type="ECO:0000256" key="1">
    <source>
        <dbReference type="SAM" id="MobiDB-lite"/>
    </source>
</evidence>
<protein>
    <submittedName>
        <fullName evidence="5">Uncharacterized protein</fullName>
    </submittedName>
</protein>
<dbReference type="GO" id="GO:0016614">
    <property type="term" value="F:oxidoreductase activity, acting on CH-OH group of donors"/>
    <property type="evidence" value="ECO:0007669"/>
    <property type="project" value="InterPro"/>
</dbReference>
<dbReference type="InterPro" id="IPR007867">
    <property type="entry name" value="GMC_OxRtase_C"/>
</dbReference>
<dbReference type="SUPFAM" id="SSF51905">
    <property type="entry name" value="FAD/NAD(P)-binding domain"/>
    <property type="match status" value="1"/>
</dbReference>
<keyword evidence="2" id="KW-1133">Transmembrane helix</keyword>
<dbReference type="InterPro" id="IPR053208">
    <property type="entry name" value="GMC_Oxidoreductase_CD"/>
</dbReference>
<evidence type="ECO:0000259" key="4">
    <source>
        <dbReference type="Pfam" id="PF05199"/>
    </source>
</evidence>
<dbReference type="Pfam" id="PF05199">
    <property type="entry name" value="GMC_oxred_C"/>
    <property type="match status" value="1"/>
</dbReference>
<dbReference type="PANTHER" id="PTHR47190:SF2">
    <property type="entry name" value="CELLOBIOSE DEHYDROGENASE (AFU_ORTHOLOGUE AFUA_2G17620)"/>
    <property type="match status" value="1"/>
</dbReference>
<evidence type="ECO:0000313" key="5">
    <source>
        <dbReference type="EMBL" id="KAL0477766.1"/>
    </source>
</evidence>
<dbReference type="SUPFAM" id="SSF48695">
    <property type="entry name" value="Multiheme cytochromes"/>
    <property type="match status" value="1"/>
</dbReference>
<feature type="domain" description="Glucose-methanol-choline oxidoreductase C-terminal" evidence="4">
    <location>
        <begin position="329"/>
        <end position="467"/>
    </location>
</feature>
<dbReference type="InterPro" id="IPR036188">
    <property type="entry name" value="FAD/NAD-bd_sf"/>
</dbReference>
<proteinExistence type="predicted"/>
<accession>A0AAW2YLG4</accession>
<dbReference type="EMBL" id="JAOPGA020000237">
    <property type="protein sequence ID" value="KAL0477766.1"/>
    <property type="molecule type" value="Genomic_DNA"/>
</dbReference>
<keyword evidence="6" id="KW-1185">Reference proteome</keyword>
<feature type="region of interest" description="Disordered" evidence="1">
    <location>
        <begin position="486"/>
        <end position="505"/>
    </location>
</feature>
<dbReference type="AlphaFoldDB" id="A0AAW2YLG4"/>
<evidence type="ECO:0000259" key="3">
    <source>
        <dbReference type="Pfam" id="PF00732"/>
    </source>
</evidence>
<gene>
    <name evidence="5" type="ORF">AKO1_005209</name>
</gene>
<name>A0AAW2YLG4_9EUKA</name>
<dbReference type="PANTHER" id="PTHR47190">
    <property type="entry name" value="DEHYDROGENASE, PUTATIVE-RELATED"/>
    <property type="match status" value="1"/>
</dbReference>
<sequence length="723" mass="78075">MAIGGNSQFNGMLFQSATQEDMNKWPTGWKFNDLKPYFERVMTKTKVAPTMSTDKLNYQTGIADAFRSTFNQLGMLEKNTSILSDDIGNVPFGYFSRPYLVSDGNGQRGGVVDAYLSNIIGVDGRSKYSNLDITTLSKVSKIVIDNNGRATGVEYFTRTSRMDVSDPSIQGSFRSASLNSNGRVILGAGAMIDTKLLYVSGVGPKGSESSIGPNLSFKINNPAVGQSFSDHIGIQLGIHYQGSANFNYNDRSPNNPDIIKFLNERKGPFTQYLPVLFAHIKSKPSLSRPNIEIMINPSGVGGYDSNVNAPNNFQVMLIHMSQKGKTRLTLDGNGAVNYPSVYFTNQDDLEDMVDALYIFLNTILPKNPSLGVNFGPGGYSHPNLNPANKNDCRAYITGGEQMFGISYSKMIMNHFTGTVPLIQDASQGGVDPQSLLVRGTSNIHVVDASIYPGSLSAHPVATVMAGAERASDLLIDLMDDEVSVTVKPSTPTTTTAPSSQPTTTAGPYRTDCWTCHPGYSHYWELGYTTPTNGDTCQCILIPTAALETATTSPTTTPSPTTTAAPTTTVAPTTTRAPTTTPSPTTTRAPTTTSPPTTAPTNTPGPYRTDCWTCHPGYSHYWELGYTTPTNGDTCQCMPTTTTNIPHRTDCWTCHPGYSHYWEMGYTSPPNGDSCQCVPNSRSLASKQELIKEKIEQAQTSGASLHAFFVAVLCLILGVGAILV</sequence>
<comment type="caution">
    <text evidence="5">The sequence shown here is derived from an EMBL/GenBank/DDBJ whole genome shotgun (WGS) entry which is preliminary data.</text>
</comment>
<feature type="domain" description="Glucose-methanol-choline oxidoreductase N-terminal" evidence="3">
    <location>
        <begin position="2"/>
        <end position="231"/>
    </location>
</feature>
<dbReference type="Gene3D" id="3.50.50.60">
    <property type="entry name" value="FAD/NAD(P)-binding domain"/>
    <property type="match status" value="1"/>
</dbReference>
<organism evidence="5 6">
    <name type="scientific">Acrasis kona</name>
    <dbReference type="NCBI Taxonomy" id="1008807"/>
    <lineage>
        <taxon>Eukaryota</taxon>
        <taxon>Discoba</taxon>
        <taxon>Heterolobosea</taxon>
        <taxon>Tetramitia</taxon>
        <taxon>Eutetramitia</taxon>
        <taxon>Acrasidae</taxon>
        <taxon>Acrasis</taxon>
    </lineage>
</organism>
<reference evidence="5 6" key="1">
    <citation type="submission" date="2024-03" db="EMBL/GenBank/DDBJ databases">
        <title>The Acrasis kona genome and developmental transcriptomes reveal deep origins of eukaryotic multicellular pathways.</title>
        <authorList>
            <person name="Sheikh S."/>
            <person name="Fu C.-J."/>
            <person name="Brown M.W."/>
            <person name="Baldauf S.L."/>
        </authorList>
    </citation>
    <scope>NUCLEOTIDE SEQUENCE [LARGE SCALE GENOMIC DNA]</scope>
    <source>
        <strain evidence="5 6">ATCC MYA-3509</strain>
    </source>
</reference>
<keyword evidence="2" id="KW-0812">Transmembrane</keyword>
<dbReference type="Gene3D" id="3.30.410.10">
    <property type="entry name" value="Cholesterol Oxidase, domain 2"/>
    <property type="match status" value="1"/>
</dbReference>